<dbReference type="AlphaFoldDB" id="A0A2V3W0P6"/>
<feature type="binding site" evidence="4">
    <location>
        <position position="14"/>
    </location>
    <ligand>
        <name>Mg(2+)</name>
        <dbReference type="ChEBI" id="CHEBI:18420"/>
    </ligand>
</feature>
<dbReference type="EMBL" id="QJJQ01000019">
    <property type="protein sequence ID" value="PXW82329.1"/>
    <property type="molecule type" value="Genomic_DNA"/>
</dbReference>
<feature type="binding site" evidence="4">
    <location>
        <position position="210"/>
    </location>
    <ligand>
        <name>Mg(2+)</name>
        <dbReference type="ChEBI" id="CHEBI:18420"/>
    </ligand>
</feature>
<dbReference type="GO" id="GO:0046872">
    <property type="term" value="F:metal ion binding"/>
    <property type="evidence" value="ECO:0007669"/>
    <property type="project" value="UniProtKB-KW"/>
</dbReference>
<comment type="caution">
    <text evidence="5">The sequence shown here is derived from an EMBL/GenBank/DDBJ whole genome shotgun (WGS) entry which is preliminary data.</text>
</comment>
<dbReference type="Pfam" id="PF13242">
    <property type="entry name" value="Hydrolase_like"/>
    <property type="match status" value="1"/>
</dbReference>
<protein>
    <recommendedName>
        <fullName evidence="1">Acid sugar phosphatase</fullName>
        <ecNumber evidence="1">3.1.3.-</ecNumber>
    </recommendedName>
</protein>
<reference evidence="5 6" key="1">
    <citation type="submission" date="2018-05" db="EMBL/GenBank/DDBJ databases">
        <title>Genomic Encyclopedia of Type Strains, Phase IV (KMG-IV): sequencing the most valuable type-strain genomes for metagenomic binning, comparative biology and taxonomic classification.</title>
        <authorList>
            <person name="Goeker M."/>
        </authorList>
    </citation>
    <scope>NUCLEOTIDE SEQUENCE [LARGE SCALE GENOMIC DNA]</scope>
    <source>
        <strain evidence="5 6">DSM 28556</strain>
    </source>
</reference>
<dbReference type="RefSeq" id="WP_158525729.1">
    <property type="nucleotide sequence ID" value="NZ_JBHUHB010000001.1"/>
</dbReference>
<dbReference type="OrthoDB" id="9810449at2"/>
<organism evidence="5 6">
    <name type="scientific">Pseudogracilibacillus auburnensis</name>
    <dbReference type="NCBI Taxonomy" id="1494959"/>
    <lineage>
        <taxon>Bacteria</taxon>
        <taxon>Bacillati</taxon>
        <taxon>Bacillota</taxon>
        <taxon>Bacilli</taxon>
        <taxon>Bacillales</taxon>
        <taxon>Bacillaceae</taxon>
        <taxon>Pseudogracilibacillus</taxon>
    </lineage>
</organism>
<dbReference type="GO" id="GO:0005737">
    <property type="term" value="C:cytoplasm"/>
    <property type="evidence" value="ECO:0007669"/>
    <property type="project" value="TreeGrafter"/>
</dbReference>
<dbReference type="PANTHER" id="PTHR19288:SF46">
    <property type="entry name" value="HALOACID DEHALOGENASE-LIKE HYDROLASE DOMAIN-CONTAINING PROTEIN 2"/>
    <property type="match status" value="1"/>
</dbReference>
<comment type="similarity">
    <text evidence="1">Belongs to the HAD-like hydrolase superfamily. NagD family.</text>
</comment>
<dbReference type="NCBIfam" id="TIGR01460">
    <property type="entry name" value="HAD-SF-IIA"/>
    <property type="match status" value="1"/>
</dbReference>
<dbReference type="InterPro" id="IPR006357">
    <property type="entry name" value="HAD-SF_hydro_IIA"/>
</dbReference>
<dbReference type="InterPro" id="IPR023214">
    <property type="entry name" value="HAD_sf"/>
</dbReference>
<dbReference type="PANTHER" id="PTHR19288">
    <property type="entry name" value="4-NITROPHENYLPHOSPHATASE-RELATED"/>
    <property type="match status" value="1"/>
</dbReference>
<dbReference type="Proteomes" id="UP000247978">
    <property type="component" value="Unassembled WGS sequence"/>
</dbReference>
<comment type="cofactor">
    <cofactor evidence="4">
        <name>Mg(2+)</name>
        <dbReference type="ChEBI" id="CHEBI:18420"/>
    </cofactor>
    <text evidence="4">Divalent metal ions. Mg(2+) is the most effective.</text>
</comment>
<dbReference type="Pfam" id="PF13344">
    <property type="entry name" value="Hydrolase_6"/>
    <property type="match status" value="1"/>
</dbReference>
<dbReference type="PIRSF" id="PIRSF000915">
    <property type="entry name" value="PGP-type_phosphatase"/>
    <property type="match status" value="1"/>
</dbReference>
<evidence type="ECO:0000256" key="3">
    <source>
        <dbReference type="PIRSR" id="PIRSR000915-2"/>
    </source>
</evidence>
<feature type="active site" description="Proton donor" evidence="2">
    <location>
        <position position="14"/>
    </location>
</feature>
<keyword evidence="1 4" id="KW-0479">Metal-binding</keyword>
<feature type="active site" description="Nucleophile" evidence="2">
    <location>
        <position position="12"/>
    </location>
</feature>
<feature type="binding site" evidence="4">
    <location>
        <position position="12"/>
    </location>
    <ligand>
        <name>Mg(2+)</name>
        <dbReference type="ChEBI" id="CHEBI:18420"/>
    </ligand>
</feature>
<evidence type="ECO:0000313" key="5">
    <source>
        <dbReference type="EMBL" id="PXW82329.1"/>
    </source>
</evidence>
<comment type="function">
    <text evidence="1">Catalyzes the dephosphorylation of 2-6 carbon acid sugars in vitro.</text>
</comment>
<feature type="binding site" evidence="3">
    <location>
        <position position="185"/>
    </location>
    <ligand>
        <name>substrate</name>
    </ligand>
</feature>
<dbReference type="EC" id="3.1.3.-" evidence="1"/>
<dbReference type="Gene3D" id="3.40.50.1000">
    <property type="entry name" value="HAD superfamily/HAD-like"/>
    <property type="match status" value="2"/>
</dbReference>
<sequence>MATAIPKAFIFDLDGTIYLGDHLIEGAKESLQWVRKNNAKVRFVTNNPRYSREFYRKKLQRLGIETSFDEIITSAQITAKYLDENHQYGKIFVIGEEQLMAELNEKQINIVEDDTADTVLVSFDTDLYYEKLMTAYRALNKGANFITTNPDTVCPTPDGGLIDSGAIIAALEISTSRKLEKIIGKPSKILGDLLIQDLKENVEDCVVVGDRLNTDVRLGKQSNMIAVWIRAYNEIIPENTEYRPDYTIKSIAELPSLFD</sequence>
<evidence type="ECO:0000256" key="4">
    <source>
        <dbReference type="PIRSR" id="PIRSR000915-3"/>
    </source>
</evidence>
<evidence type="ECO:0000256" key="1">
    <source>
        <dbReference type="PIRNR" id="PIRNR000915"/>
    </source>
</evidence>
<proteinExistence type="inferred from homology"/>
<dbReference type="SUPFAM" id="SSF56784">
    <property type="entry name" value="HAD-like"/>
    <property type="match status" value="1"/>
</dbReference>
<name>A0A2V3W0P6_9BACI</name>
<evidence type="ECO:0000256" key="2">
    <source>
        <dbReference type="PIRSR" id="PIRSR000915-1"/>
    </source>
</evidence>
<dbReference type="InterPro" id="IPR036412">
    <property type="entry name" value="HAD-like_sf"/>
</dbReference>
<keyword evidence="6" id="KW-1185">Reference proteome</keyword>
<dbReference type="GO" id="GO:0016791">
    <property type="term" value="F:phosphatase activity"/>
    <property type="evidence" value="ECO:0007669"/>
    <property type="project" value="TreeGrafter"/>
</dbReference>
<accession>A0A2V3W0P6</accession>
<keyword evidence="1 4" id="KW-0460">Magnesium</keyword>
<evidence type="ECO:0000313" key="6">
    <source>
        <dbReference type="Proteomes" id="UP000247978"/>
    </source>
</evidence>
<dbReference type="PROSITE" id="PS01228">
    <property type="entry name" value="COF_1"/>
    <property type="match status" value="1"/>
</dbReference>
<gene>
    <name evidence="5" type="ORF">DFR56_11915</name>
</gene>